<feature type="chain" id="PRO_5019503726" description="3-keto-disaccharide hydrolase domain-containing protein" evidence="1">
    <location>
        <begin position="21"/>
        <end position="218"/>
    </location>
</feature>
<sequence length="218" mass="24709">MIKFKITCCLCLLFSLLSIASGQEPVKTNLSLDNLYPVNRTVTVEKDSTGTPVVHMNGRPNAGIAWIKDSSFKNGYIEFDVRGKDLLQQSFVGIAFHGINDTTYEAIYFRPFNFYAKDQIRKKHAVQYIALPTNDWPYLRKQFPDKYEAPITSVVDPNDWFHVKLFVIGQTIKIYFNSDTTPALEVQSLHGKSEGKVGFWTGHTSDGDFKNLTITAKN</sequence>
<keyword evidence="3" id="KW-1185">Reference proteome</keyword>
<evidence type="ECO:0008006" key="4">
    <source>
        <dbReference type="Google" id="ProtNLM"/>
    </source>
</evidence>
<proteinExistence type="predicted"/>
<reference evidence="2 3" key="1">
    <citation type="submission" date="2018-09" db="EMBL/GenBank/DDBJ databases">
        <title>Genomic Encyclopedia of Type Strains, Phase III (KMG-III): the genomes of soil and plant-associated and newly described type strains.</title>
        <authorList>
            <person name="Whitman W."/>
        </authorList>
    </citation>
    <scope>NUCLEOTIDE SEQUENCE [LARGE SCALE GENOMIC DNA]</scope>
    <source>
        <strain evidence="2 3">CECT 7938</strain>
    </source>
</reference>
<feature type="signal peptide" evidence="1">
    <location>
        <begin position="1"/>
        <end position="20"/>
    </location>
</feature>
<comment type="caution">
    <text evidence="2">The sequence shown here is derived from an EMBL/GenBank/DDBJ whole genome shotgun (WGS) entry which is preliminary data.</text>
</comment>
<evidence type="ECO:0000313" key="2">
    <source>
        <dbReference type="EMBL" id="RKE45600.1"/>
    </source>
</evidence>
<accession>A0A420AMB8</accession>
<evidence type="ECO:0000256" key="1">
    <source>
        <dbReference type="SAM" id="SignalP"/>
    </source>
</evidence>
<protein>
    <recommendedName>
        <fullName evidence="4">3-keto-disaccharide hydrolase domain-containing protein</fullName>
    </recommendedName>
</protein>
<name>A0A420AMB8_SPHD1</name>
<dbReference type="Proteomes" id="UP000286246">
    <property type="component" value="Unassembled WGS sequence"/>
</dbReference>
<dbReference type="Gene3D" id="2.60.120.560">
    <property type="entry name" value="Exo-inulinase, domain 1"/>
    <property type="match status" value="1"/>
</dbReference>
<evidence type="ECO:0000313" key="3">
    <source>
        <dbReference type="Proteomes" id="UP000286246"/>
    </source>
</evidence>
<dbReference type="AlphaFoldDB" id="A0A420AMB8"/>
<organism evidence="2 3">
    <name type="scientific">Sphingobacterium detergens</name>
    <dbReference type="NCBI Taxonomy" id="1145106"/>
    <lineage>
        <taxon>Bacteria</taxon>
        <taxon>Pseudomonadati</taxon>
        <taxon>Bacteroidota</taxon>
        <taxon>Sphingobacteriia</taxon>
        <taxon>Sphingobacteriales</taxon>
        <taxon>Sphingobacteriaceae</taxon>
        <taxon>Sphingobacterium</taxon>
    </lineage>
</organism>
<dbReference type="EMBL" id="RAPY01000005">
    <property type="protein sequence ID" value="RKE45600.1"/>
    <property type="molecule type" value="Genomic_DNA"/>
</dbReference>
<gene>
    <name evidence="2" type="ORF">DFQ12_4680</name>
</gene>
<keyword evidence="1" id="KW-0732">Signal</keyword>